<proteinExistence type="predicted"/>
<dbReference type="EMBL" id="RCSS01000649">
    <property type="protein sequence ID" value="RVD91097.1"/>
    <property type="molecule type" value="Genomic_DNA"/>
</dbReference>
<name>A0A437AJ62_9MICR</name>
<keyword evidence="2" id="KW-1185">Reference proteome</keyword>
<evidence type="ECO:0000313" key="2">
    <source>
        <dbReference type="Proteomes" id="UP000282876"/>
    </source>
</evidence>
<dbReference type="VEuPathDB" id="MicrosporidiaDB:TUBRATIS_24640"/>
<gene>
    <name evidence="1" type="ORF">TUBRATIS_24640</name>
</gene>
<organism evidence="1 2">
    <name type="scientific">Tubulinosema ratisbonensis</name>
    <dbReference type="NCBI Taxonomy" id="291195"/>
    <lineage>
        <taxon>Eukaryota</taxon>
        <taxon>Fungi</taxon>
        <taxon>Fungi incertae sedis</taxon>
        <taxon>Microsporidia</taxon>
        <taxon>Tubulinosematoidea</taxon>
        <taxon>Tubulinosematidae</taxon>
        <taxon>Tubulinosema</taxon>
    </lineage>
</organism>
<protein>
    <submittedName>
        <fullName evidence="1">Uncharacterized protein</fullName>
    </submittedName>
</protein>
<comment type="caution">
    <text evidence="1">The sequence shown here is derived from an EMBL/GenBank/DDBJ whole genome shotgun (WGS) entry which is preliminary data.</text>
</comment>
<reference evidence="1 2" key="1">
    <citation type="submission" date="2018-10" db="EMBL/GenBank/DDBJ databases">
        <title>Draft genome sequence of the microsporidian Tubulinosema ratisbonensis.</title>
        <authorList>
            <person name="Polonais V."/>
            <person name="Peyretaillade E."/>
            <person name="Niehus S."/>
            <person name="Wawrzyniak I."/>
            <person name="Franchet A."/>
            <person name="Gaspin C."/>
            <person name="Reichstadt M."/>
            <person name="Belser C."/>
            <person name="Labadie K."/>
            <person name="Delbac F."/>
            <person name="Ferrandon D."/>
        </authorList>
    </citation>
    <scope>NUCLEOTIDE SEQUENCE [LARGE SCALE GENOMIC DNA]</scope>
    <source>
        <strain evidence="1 2">Franzen</strain>
    </source>
</reference>
<dbReference type="Proteomes" id="UP000282876">
    <property type="component" value="Unassembled WGS sequence"/>
</dbReference>
<dbReference type="AlphaFoldDB" id="A0A437AJ62"/>
<sequence length="537" mass="63649">MLFFLQLRTLFSTAIKRSCSHSNSSEVEKRCKIQRIGEELEAAEALIELQNEKQKNEEVIYQPGRNLPLFLLATPFIGDEERLVRDSISGIYFILKKQNDNNESTSNQVHNSIMVSKVAYSGIPHYLLKKEFKNLKIKYTKTHKILAQNHKSKMTKLFDSLDVDLEKLKIDFESKDHFNLSFFYCLLVNKRCYTSSYVVGKNCHKLSVIIPYICSKIIYNEELCYFNTEEDSKEQTDGFLIRSNFSTIAEAFIKIQENIREYFSLLKKDSNKLKKYFSGIYGKLVKKYEINSEAKHADLYLKFNVKDFLKFSDILSFRILFPEVKMIYEVLNKEVDFCFVKRAHFFAMTLYFKFLSLKKPMLEEILKCYAEDNKINVFRCKTFLNFLFSTKMMIQVLLTRYHTTFWKQFKCFTLCNFLFFFNISNPFLRKEMDLNIFSLLNYLIFEDETNEINMKTFDSCLNLNEFPRKILQVISIPDINKLSILSSNKYSFIILINEIDKIINAENTKVDLIKMPKENLEKIFYQKFLELIIKDFS</sequence>
<evidence type="ECO:0000313" key="1">
    <source>
        <dbReference type="EMBL" id="RVD91097.1"/>
    </source>
</evidence>
<accession>A0A437AJ62</accession>